<evidence type="ECO:0000256" key="3">
    <source>
        <dbReference type="ARBA" id="ARBA00022806"/>
    </source>
</evidence>
<dbReference type="PANTHER" id="PTHR11070">
    <property type="entry name" value="UVRD / RECB / PCRA DNA HELICASE FAMILY MEMBER"/>
    <property type="match status" value="1"/>
</dbReference>
<reference evidence="8" key="1">
    <citation type="submission" date="2016-06" db="EMBL/GenBank/DDBJ databases">
        <authorList>
            <person name="Varghese N."/>
            <person name="Submissions Spin"/>
        </authorList>
    </citation>
    <scope>NUCLEOTIDE SEQUENCE [LARGE SCALE GENOMIC DNA]</scope>
    <source>
        <strain evidence="8">DSM 43903</strain>
    </source>
</reference>
<dbReference type="GO" id="GO:0003677">
    <property type="term" value="F:DNA binding"/>
    <property type="evidence" value="ECO:0007669"/>
    <property type="project" value="InterPro"/>
</dbReference>
<evidence type="ECO:0000256" key="4">
    <source>
        <dbReference type="ARBA" id="ARBA00022840"/>
    </source>
</evidence>
<proteinExistence type="predicted"/>
<keyword evidence="4 5" id="KW-0067">ATP-binding</keyword>
<organism evidence="7 8">
    <name type="scientific">Micromonospora citrea</name>
    <dbReference type="NCBI Taxonomy" id="47855"/>
    <lineage>
        <taxon>Bacteria</taxon>
        <taxon>Bacillati</taxon>
        <taxon>Actinomycetota</taxon>
        <taxon>Actinomycetes</taxon>
        <taxon>Micromonosporales</taxon>
        <taxon>Micromonosporaceae</taxon>
        <taxon>Micromonospora</taxon>
    </lineage>
</organism>
<dbReference type="PROSITE" id="PS51198">
    <property type="entry name" value="UVRD_HELICASE_ATP_BIND"/>
    <property type="match status" value="1"/>
</dbReference>
<evidence type="ECO:0000313" key="7">
    <source>
        <dbReference type="EMBL" id="SCL44319.1"/>
    </source>
</evidence>
<feature type="binding site" evidence="5">
    <location>
        <begin position="214"/>
        <end position="221"/>
    </location>
    <ligand>
        <name>ATP</name>
        <dbReference type="ChEBI" id="CHEBI:30616"/>
    </ligand>
</feature>
<feature type="domain" description="UvrD-like helicase ATP-binding" evidence="6">
    <location>
        <begin position="193"/>
        <end position="537"/>
    </location>
</feature>
<dbReference type="AlphaFoldDB" id="A0A1C6TRL4"/>
<protein>
    <submittedName>
        <fullName evidence="7">DNA helicase IV</fullName>
    </submittedName>
</protein>
<keyword evidence="8" id="KW-1185">Reference proteome</keyword>
<dbReference type="Gene3D" id="3.40.50.300">
    <property type="entry name" value="P-loop containing nucleotide triphosphate hydrolases"/>
    <property type="match status" value="3"/>
</dbReference>
<dbReference type="Proteomes" id="UP000199001">
    <property type="component" value="Unassembled WGS sequence"/>
</dbReference>
<dbReference type="RefSeq" id="WP_091094643.1">
    <property type="nucleotide sequence ID" value="NZ_FMHZ01000002.1"/>
</dbReference>
<keyword evidence="2 5" id="KW-0378">Hydrolase</keyword>
<name>A0A1C6TRL4_9ACTN</name>
<gene>
    <name evidence="7" type="ORF">GA0070606_0237</name>
</gene>
<dbReference type="InterPro" id="IPR000212">
    <property type="entry name" value="DNA_helicase_UvrD/REP"/>
</dbReference>
<evidence type="ECO:0000313" key="8">
    <source>
        <dbReference type="Proteomes" id="UP000199001"/>
    </source>
</evidence>
<dbReference type="InterPro" id="IPR027417">
    <property type="entry name" value="P-loop_NTPase"/>
</dbReference>
<dbReference type="EMBL" id="FMHZ01000002">
    <property type="protein sequence ID" value="SCL44319.1"/>
    <property type="molecule type" value="Genomic_DNA"/>
</dbReference>
<sequence length="698" mass="76970">MSSPSLTPHTESAHLDREFADELAFLRRARRALAWMTEHARMRVATGEQVAGDGYAAEQLGRMLKSHAKELAEEPDSPLYFGRLRFGTGPDAGEHRDQSYHIGRRRITDESGQPLVIDWRAPVSSRFYRASAHDRQGVASRRRFGWTTRHPVELTGFEDERLDHGEDLGVRSRLLTAEIERPRVGPMRDIVATIQPEQDEMVRADLDRSLCVQGGPGTGKTAVGLHRAAYLLYTHRRQLRRHGVLVVGPNRAFLHYISAVLPALGEVDVRQRTLDEVLSERPPTTVDTDEAARVKHDVRMAAVLRRALYAQITEPAESIVVPDGSYRLRISATALARQVVEIRGEDVPYGVGRERLRARIVALLQRQLETRAETPGKTWAQKIGRARPVAAALDHAWPKVRPEELLATLLADPEALARAADGILTADEQKTILWQRPPRSVRSARWSAADHVLLDEIAGLIEPPASHGHIVVDEAQDLSPMQCRVLARRSQHASLTVLGDLAQGTSPWAASDWHEQMAHLGKHDSPVTALTTGFRVPAEVLAFANRLLPGLHVTAPPTRSVRVDGTLRVRQEPDLAVATVATVHAALDRAGSIAVIATDALLATLVTALRAAGVEVDTTQEGHPDRRVTALPAVLAKGLEFDHVIVVEPDDIVRAEPRGLNRLYVVLTRAVSRLDVLHSQPLPELLANVPGTADRTYR</sequence>
<evidence type="ECO:0000256" key="2">
    <source>
        <dbReference type="ARBA" id="ARBA00022801"/>
    </source>
</evidence>
<evidence type="ECO:0000256" key="5">
    <source>
        <dbReference type="PROSITE-ProRule" id="PRU00560"/>
    </source>
</evidence>
<dbReference type="PANTHER" id="PTHR11070:SF45">
    <property type="entry name" value="DNA 3'-5' HELICASE"/>
    <property type="match status" value="1"/>
</dbReference>
<dbReference type="SUPFAM" id="SSF52540">
    <property type="entry name" value="P-loop containing nucleoside triphosphate hydrolases"/>
    <property type="match status" value="1"/>
</dbReference>
<keyword evidence="3 5" id="KW-0347">Helicase</keyword>
<dbReference type="GO" id="GO:0000725">
    <property type="term" value="P:recombinational repair"/>
    <property type="evidence" value="ECO:0007669"/>
    <property type="project" value="TreeGrafter"/>
</dbReference>
<keyword evidence="1 5" id="KW-0547">Nucleotide-binding</keyword>
<evidence type="ECO:0000256" key="1">
    <source>
        <dbReference type="ARBA" id="ARBA00022741"/>
    </source>
</evidence>
<dbReference type="GO" id="GO:0016787">
    <property type="term" value="F:hydrolase activity"/>
    <property type="evidence" value="ECO:0007669"/>
    <property type="project" value="UniProtKB-UniRule"/>
</dbReference>
<dbReference type="InterPro" id="IPR014016">
    <property type="entry name" value="UvrD-like_ATP-bd"/>
</dbReference>
<accession>A0A1C6TRL4</accession>
<evidence type="ECO:0000259" key="6">
    <source>
        <dbReference type="PROSITE" id="PS51198"/>
    </source>
</evidence>
<dbReference type="STRING" id="47855.GA0070606_0237"/>
<dbReference type="OrthoDB" id="9787585at2"/>
<dbReference type="GO" id="GO:0005829">
    <property type="term" value="C:cytosol"/>
    <property type="evidence" value="ECO:0007669"/>
    <property type="project" value="TreeGrafter"/>
</dbReference>
<dbReference type="GO" id="GO:0005524">
    <property type="term" value="F:ATP binding"/>
    <property type="evidence" value="ECO:0007669"/>
    <property type="project" value="UniProtKB-UniRule"/>
</dbReference>
<dbReference type="GO" id="GO:0043138">
    <property type="term" value="F:3'-5' DNA helicase activity"/>
    <property type="evidence" value="ECO:0007669"/>
    <property type="project" value="TreeGrafter"/>
</dbReference>